<name>R9GNN0_9SPHI</name>
<accession>R9GNN0</accession>
<dbReference type="SUPFAM" id="SSF51338">
    <property type="entry name" value="Composite domain of metallo-dependent hydrolases"/>
    <property type="match status" value="1"/>
</dbReference>
<dbReference type="Gene3D" id="3.10.310.70">
    <property type="match status" value="1"/>
</dbReference>
<dbReference type="PANTHER" id="PTHR22642:SF2">
    <property type="entry name" value="PROTEIN LONG AFTER FAR-RED 3"/>
    <property type="match status" value="1"/>
</dbReference>
<proteinExistence type="predicted"/>
<evidence type="ECO:0000259" key="1">
    <source>
        <dbReference type="Pfam" id="PF07969"/>
    </source>
</evidence>
<gene>
    <name evidence="2" type="ORF">ADIARSV_3407</name>
</gene>
<dbReference type="SUPFAM" id="SSF51556">
    <property type="entry name" value="Metallo-dependent hydrolases"/>
    <property type="match status" value="1"/>
</dbReference>
<dbReference type="eggNOG" id="COG1574">
    <property type="taxonomic scope" value="Bacteria"/>
</dbReference>
<dbReference type="STRING" id="1150600.ADIARSV_3407"/>
<dbReference type="Gene3D" id="3.20.20.140">
    <property type="entry name" value="Metal-dependent hydrolases"/>
    <property type="match status" value="1"/>
</dbReference>
<sequence>MKLFYFAFIVLLATSCSTKREADMLVYHAKVYTVDESFSLTEAFAVKDGKIIETGTSDFIKNSYKAAKEIDAGGKPIYPGFIDGHAHFFGYGSSLQQVNLIGTKSWQEAVDRLTAFAQNNKEGWLIGYGWDQNDWENTSFPDNLLLNKLFPDRPVSLSRIDGHATIVNDAAIKAAGLMPDFKLDGGEVETKEGKLTGILIDNATKLVEKVIPSRTIKQKTKELLDAQKNCFAKGLTTVADCGVDYEAISFVDSLQRANQLKMRIYMMLSDKPANYDYLFKNGAFKTDRLDVRSFKVYADGALGSRGACLLQPYSDQPGHYGFLLSDKAHFAEVAEKIFAKGFQMCTHAIGDSANREILTVYGKVLKGSNDRRWRIEHAQVVSPEDLKLFKQFSIIPSVQSTHATSDMYWAGERLGAERLKGAYANKQLMQQNGWIILGTDFPVEKIDPLITFYAAVFRKDDKAYPANGFQMENALSKEETLRGMTIWAAKGNFEEKEKGSLEKGKFADFVILDQDIMTAQPKDVLKTKVLNTYLNGEQVFEFESGE</sequence>
<dbReference type="Pfam" id="PF07969">
    <property type="entry name" value="Amidohydro_3"/>
    <property type="match status" value="1"/>
</dbReference>
<feature type="domain" description="Amidohydrolase 3" evidence="1">
    <location>
        <begin position="68"/>
        <end position="540"/>
    </location>
</feature>
<dbReference type="Proteomes" id="UP000014174">
    <property type="component" value="Unassembled WGS sequence"/>
</dbReference>
<dbReference type="EMBL" id="AQPN01000116">
    <property type="protein sequence ID" value="EOR93328.1"/>
    <property type="molecule type" value="Genomic_DNA"/>
</dbReference>
<dbReference type="PANTHER" id="PTHR22642">
    <property type="entry name" value="IMIDAZOLONEPROPIONASE"/>
    <property type="match status" value="1"/>
</dbReference>
<dbReference type="InterPro" id="IPR011059">
    <property type="entry name" value="Metal-dep_hydrolase_composite"/>
</dbReference>
<dbReference type="InterPro" id="IPR033932">
    <property type="entry name" value="YtcJ-like"/>
</dbReference>
<dbReference type="AlphaFoldDB" id="R9GNN0"/>
<reference evidence="2 3" key="1">
    <citation type="journal article" date="2013" name="Genome Announc.">
        <title>Draft Genome Sequence of Arcticibacter svalbardensis Strain MN12-7T, a Member of the Family Sphingobacteriaceae Isolated from an Arctic Soil Sample.</title>
        <authorList>
            <person name="Shivaji S."/>
            <person name="Ara S."/>
            <person name="Prasad S."/>
            <person name="Manasa B.P."/>
            <person name="Begum Z."/>
            <person name="Singh A."/>
            <person name="Kumar Pinnaka A."/>
        </authorList>
    </citation>
    <scope>NUCLEOTIDE SEQUENCE [LARGE SCALE GENOMIC DNA]</scope>
    <source>
        <strain evidence="2 3">MN12-7</strain>
    </source>
</reference>
<organism evidence="2 3">
    <name type="scientific">Arcticibacter svalbardensis MN12-7</name>
    <dbReference type="NCBI Taxonomy" id="1150600"/>
    <lineage>
        <taxon>Bacteria</taxon>
        <taxon>Pseudomonadati</taxon>
        <taxon>Bacteroidota</taxon>
        <taxon>Sphingobacteriia</taxon>
        <taxon>Sphingobacteriales</taxon>
        <taxon>Sphingobacteriaceae</taxon>
        <taxon>Arcticibacter</taxon>
    </lineage>
</organism>
<dbReference type="CDD" id="cd01300">
    <property type="entry name" value="YtcJ_like"/>
    <property type="match status" value="1"/>
</dbReference>
<dbReference type="Gene3D" id="2.30.40.10">
    <property type="entry name" value="Urease, subunit C, domain 1"/>
    <property type="match status" value="1"/>
</dbReference>
<dbReference type="OrthoDB" id="9767366at2"/>
<dbReference type="PATRIC" id="fig|1150600.3.peg.3375"/>
<dbReference type="GO" id="GO:0016810">
    <property type="term" value="F:hydrolase activity, acting on carbon-nitrogen (but not peptide) bonds"/>
    <property type="evidence" value="ECO:0007669"/>
    <property type="project" value="InterPro"/>
</dbReference>
<comment type="caution">
    <text evidence="2">The sequence shown here is derived from an EMBL/GenBank/DDBJ whole genome shotgun (WGS) entry which is preliminary data.</text>
</comment>
<dbReference type="RefSeq" id="WP_016196635.1">
    <property type="nucleotide sequence ID" value="NZ_AQPN01000116.1"/>
</dbReference>
<evidence type="ECO:0000313" key="3">
    <source>
        <dbReference type="Proteomes" id="UP000014174"/>
    </source>
</evidence>
<evidence type="ECO:0000313" key="2">
    <source>
        <dbReference type="EMBL" id="EOR93328.1"/>
    </source>
</evidence>
<dbReference type="InterPro" id="IPR032466">
    <property type="entry name" value="Metal_Hydrolase"/>
</dbReference>
<protein>
    <recommendedName>
        <fullName evidence="1">Amidohydrolase 3 domain-containing protein</fullName>
    </recommendedName>
</protein>
<dbReference type="InterPro" id="IPR013108">
    <property type="entry name" value="Amidohydro_3"/>
</dbReference>
<dbReference type="PROSITE" id="PS51257">
    <property type="entry name" value="PROKAR_LIPOPROTEIN"/>
    <property type="match status" value="1"/>
</dbReference>
<keyword evidence="3" id="KW-1185">Reference proteome</keyword>